<evidence type="ECO:0000313" key="4">
    <source>
        <dbReference type="Proteomes" id="UP000472710"/>
    </source>
</evidence>
<name>A0ABQ1CLF3_STRDI</name>
<feature type="compositionally biased region" description="Low complexity" evidence="1">
    <location>
        <begin position="140"/>
        <end position="150"/>
    </location>
</feature>
<dbReference type="EMBL" id="BLLN01000003">
    <property type="protein sequence ID" value="GFH71236.1"/>
    <property type="molecule type" value="Genomic_DNA"/>
</dbReference>
<keyword evidence="4" id="KW-1185">Reference proteome</keyword>
<organism evidence="3 4">
    <name type="scientific">Streptomyces diastaticus subsp. diastaticus</name>
    <dbReference type="NCBI Taxonomy" id="68040"/>
    <lineage>
        <taxon>Bacteria</taxon>
        <taxon>Bacillati</taxon>
        <taxon>Actinomycetota</taxon>
        <taxon>Actinomycetes</taxon>
        <taxon>Kitasatosporales</taxon>
        <taxon>Streptomycetaceae</taxon>
        <taxon>Streptomyces</taxon>
        <taxon>Streptomyces diastaticus group</taxon>
    </lineage>
</organism>
<comment type="caution">
    <text evidence="3">The sequence shown here is derived from an EMBL/GenBank/DDBJ whole genome shotgun (WGS) entry which is preliminary data.</text>
</comment>
<dbReference type="Pfam" id="PF13340">
    <property type="entry name" value="DUF4096"/>
    <property type="match status" value="1"/>
</dbReference>
<dbReference type="NCBIfam" id="NF033580">
    <property type="entry name" value="transpos_IS5_3"/>
    <property type="match status" value="1"/>
</dbReference>
<feature type="region of interest" description="Disordered" evidence="1">
    <location>
        <begin position="120"/>
        <end position="156"/>
    </location>
</feature>
<accession>A0ABQ1CLF3</accession>
<feature type="domain" description="Insertion element IS402-like" evidence="2">
    <location>
        <begin position="17"/>
        <end position="94"/>
    </location>
</feature>
<protein>
    <recommendedName>
        <fullName evidence="2">Insertion element IS402-like domain-containing protein</fullName>
    </recommendedName>
</protein>
<evidence type="ECO:0000256" key="1">
    <source>
        <dbReference type="SAM" id="MobiDB-lite"/>
    </source>
</evidence>
<dbReference type="PANTHER" id="PTHR46637:SF1">
    <property type="entry name" value="BLL5188 PROTEIN"/>
    <property type="match status" value="1"/>
</dbReference>
<dbReference type="InterPro" id="IPR025161">
    <property type="entry name" value="IS402-like_dom"/>
</dbReference>
<gene>
    <name evidence="3" type="ORF">Sdia_20040</name>
</gene>
<dbReference type="Proteomes" id="UP000472710">
    <property type="component" value="Unassembled WGS sequence"/>
</dbReference>
<dbReference type="InterPro" id="IPR052909">
    <property type="entry name" value="Transposase_6_like"/>
</dbReference>
<evidence type="ECO:0000259" key="2">
    <source>
        <dbReference type="Pfam" id="PF13340"/>
    </source>
</evidence>
<dbReference type="PANTHER" id="PTHR46637">
    <property type="entry name" value="TIS1421-TRANSPOSASE PROTEIN A"/>
    <property type="match status" value="1"/>
</dbReference>
<proteinExistence type="predicted"/>
<sequence length="156" mass="17354">MVVGPFVGKRQSRPWVVSDELWSLIEPLLPEPGPKQVEGRPRVPDRQALCGILFVLHTGIQWEYLPQELGFGSGMTCWRRLAAWNEAGVWDALHLVLLKKLRAAKKLDWSRAVIDSSHVRAARRGPKAGPARSTAHDRAASTTSSPTARASRSRCR</sequence>
<evidence type="ECO:0000313" key="3">
    <source>
        <dbReference type="EMBL" id="GFH71236.1"/>
    </source>
</evidence>
<reference evidence="3 4" key="1">
    <citation type="submission" date="2020-02" db="EMBL/GenBank/DDBJ databases">
        <title>Whole genome shotgun sequence of Streptomyces diastaticus subsp. diastaticus NBRC 13412.</title>
        <authorList>
            <person name="Ichikawa N."/>
            <person name="Komaki H."/>
            <person name="Tamura T."/>
        </authorList>
    </citation>
    <scope>NUCLEOTIDE SEQUENCE [LARGE SCALE GENOMIC DNA]</scope>
    <source>
        <strain evidence="3 4">NBRC 13412</strain>
    </source>
</reference>